<dbReference type="EMBL" id="JADNRY010000012">
    <property type="protein sequence ID" value="KAF9074629.1"/>
    <property type="molecule type" value="Genomic_DNA"/>
</dbReference>
<accession>A0A9P5UCY6</accession>
<reference evidence="1" key="1">
    <citation type="submission" date="2020-11" db="EMBL/GenBank/DDBJ databases">
        <authorList>
            <consortium name="DOE Joint Genome Institute"/>
            <person name="Ahrendt S."/>
            <person name="Riley R."/>
            <person name="Andreopoulos W."/>
            <person name="Labutti K."/>
            <person name="Pangilinan J."/>
            <person name="Ruiz-Duenas F.J."/>
            <person name="Barrasa J.M."/>
            <person name="Sanchez-Garcia M."/>
            <person name="Camarero S."/>
            <person name="Miyauchi S."/>
            <person name="Serrano A."/>
            <person name="Linde D."/>
            <person name="Babiker R."/>
            <person name="Drula E."/>
            <person name="Ayuso-Fernandez I."/>
            <person name="Pacheco R."/>
            <person name="Padilla G."/>
            <person name="Ferreira P."/>
            <person name="Barriuso J."/>
            <person name="Kellner H."/>
            <person name="Castanera R."/>
            <person name="Alfaro M."/>
            <person name="Ramirez L."/>
            <person name="Pisabarro A.G."/>
            <person name="Kuo A."/>
            <person name="Tritt A."/>
            <person name="Lipzen A."/>
            <person name="He G."/>
            <person name="Yan M."/>
            <person name="Ng V."/>
            <person name="Cullen D."/>
            <person name="Martin F."/>
            <person name="Rosso M.-N."/>
            <person name="Henrissat B."/>
            <person name="Hibbett D."/>
            <person name="Martinez A.T."/>
            <person name="Grigoriev I.V."/>
        </authorList>
    </citation>
    <scope>NUCLEOTIDE SEQUENCE</scope>
    <source>
        <strain evidence="1">AH 40177</strain>
    </source>
</reference>
<dbReference type="Proteomes" id="UP000772434">
    <property type="component" value="Unassembled WGS sequence"/>
</dbReference>
<gene>
    <name evidence="1" type="ORF">BDP27DRAFT_1316569</name>
</gene>
<dbReference type="AlphaFoldDB" id="A0A9P5UCY6"/>
<dbReference type="OrthoDB" id="2935770at2759"/>
<name>A0A9P5UCY6_9AGAR</name>
<protein>
    <submittedName>
        <fullName evidence="1">Uncharacterized protein</fullName>
    </submittedName>
</protein>
<proteinExistence type="predicted"/>
<organism evidence="1 2">
    <name type="scientific">Rhodocollybia butyracea</name>
    <dbReference type="NCBI Taxonomy" id="206335"/>
    <lineage>
        <taxon>Eukaryota</taxon>
        <taxon>Fungi</taxon>
        <taxon>Dikarya</taxon>
        <taxon>Basidiomycota</taxon>
        <taxon>Agaricomycotina</taxon>
        <taxon>Agaricomycetes</taxon>
        <taxon>Agaricomycetidae</taxon>
        <taxon>Agaricales</taxon>
        <taxon>Marasmiineae</taxon>
        <taxon>Omphalotaceae</taxon>
        <taxon>Rhodocollybia</taxon>
    </lineage>
</organism>
<comment type="caution">
    <text evidence="1">The sequence shown here is derived from an EMBL/GenBank/DDBJ whole genome shotgun (WGS) entry which is preliminary data.</text>
</comment>
<sequence>MKPRLFAPLTSISRVSSLSISSHLGELCHHQTHLNQNHLRRTFDGILNPCLQNGGHYVPEIRDKIYRVTVPFHEHKELQIVDYFSALGYVLTHATHASSFTQLIHSLSQYAEWCRVSSTVLDVNTPTVVQMLFELPSKDHYNYGHGGLKFSFASSVSAGKGAGREDIRKARTKTVQSVWQQPLPCPTPVQQAHAAVGISYSSKIEPSAELFGTPWGHCGESVSFPSMYHSIHAARPLGTLALSVKAMTSVIPGTDIIPVYAIPSLNSLADIVEILQVAGALRPMCLNCLYLRNIVGGSIHDYAIKFLSKASLESQCSSRG</sequence>
<evidence type="ECO:0000313" key="1">
    <source>
        <dbReference type="EMBL" id="KAF9074629.1"/>
    </source>
</evidence>
<keyword evidence="2" id="KW-1185">Reference proteome</keyword>
<evidence type="ECO:0000313" key="2">
    <source>
        <dbReference type="Proteomes" id="UP000772434"/>
    </source>
</evidence>